<evidence type="ECO:0000256" key="1">
    <source>
        <dbReference type="ARBA" id="ARBA00004123"/>
    </source>
</evidence>
<protein>
    <submittedName>
        <fullName evidence="9">Putative mRNA splicing factor Cwf21 domain-containing protein</fullName>
    </submittedName>
</protein>
<gene>
    <name evidence="9" type="ORF">RchiOBHm_Chr4g0410401</name>
</gene>
<accession>A0A2P6QVB3</accession>
<dbReference type="Proteomes" id="UP000238479">
    <property type="component" value="Chromosome 4"/>
</dbReference>
<keyword evidence="10" id="KW-1185">Reference proteome</keyword>
<evidence type="ECO:0000256" key="3">
    <source>
        <dbReference type="ARBA" id="ARBA00022664"/>
    </source>
</evidence>
<proteinExistence type="inferred from homology"/>
<dbReference type="AlphaFoldDB" id="A0A2P6QVB3"/>
<dbReference type="Gramene" id="PRQ38132">
    <property type="protein sequence ID" value="PRQ38132"/>
    <property type="gene ID" value="RchiOBHm_Chr4g0410401"/>
</dbReference>
<keyword evidence="3" id="KW-0507">mRNA processing</keyword>
<organism evidence="9 10">
    <name type="scientific">Rosa chinensis</name>
    <name type="common">China rose</name>
    <dbReference type="NCBI Taxonomy" id="74649"/>
    <lineage>
        <taxon>Eukaryota</taxon>
        <taxon>Viridiplantae</taxon>
        <taxon>Streptophyta</taxon>
        <taxon>Embryophyta</taxon>
        <taxon>Tracheophyta</taxon>
        <taxon>Spermatophyta</taxon>
        <taxon>Magnoliopsida</taxon>
        <taxon>eudicotyledons</taxon>
        <taxon>Gunneridae</taxon>
        <taxon>Pentapetalae</taxon>
        <taxon>rosids</taxon>
        <taxon>fabids</taxon>
        <taxon>Rosales</taxon>
        <taxon>Rosaceae</taxon>
        <taxon>Rosoideae</taxon>
        <taxon>Rosoideae incertae sedis</taxon>
        <taxon>Rosa</taxon>
    </lineage>
</organism>
<dbReference type="GO" id="GO:0008380">
    <property type="term" value="P:RNA splicing"/>
    <property type="evidence" value="ECO:0007669"/>
    <property type="project" value="UniProtKB-KW"/>
</dbReference>
<dbReference type="InterPro" id="IPR051372">
    <property type="entry name" value="CWC21"/>
</dbReference>
<feature type="compositionally biased region" description="Polar residues" evidence="7">
    <location>
        <begin position="10"/>
        <end position="21"/>
    </location>
</feature>
<evidence type="ECO:0000256" key="7">
    <source>
        <dbReference type="SAM" id="MobiDB-lite"/>
    </source>
</evidence>
<dbReference type="OMA" id="MEHETHQ"/>
<dbReference type="InterPro" id="IPR013170">
    <property type="entry name" value="mRNA_splic_Cwf21_dom"/>
</dbReference>
<name>A0A2P6QVB3_ROSCH</name>
<comment type="subcellular location">
    <subcellularLocation>
        <location evidence="1">Nucleus</location>
    </subcellularLocation>
</comment>
<evidence type="ECO:0000256" key="5">
    <source>
        <dbReference type="ARBA" id="ARBA00023187"/>
    </source>
</evidence>
<evidence type="ECO:0000256" key="4">
    <source>
        <dbReference type="ARBA" id="ARBA00022728"/>
    </source>
</evidence>
<evidence type="ECO:0000313" key="9">
    <source>
        <dbReference type="EMBL" id="PRQ38132.1"/>
    </source>
</evidence>
<feature type="domain" description="CWF21" evidence="8">
    <location>
        <begin position="58"/>
        <end position="90"/>
    </location>
</feature>
<evidence type="ECO:0000313" key="10">
    <source>
        <dbReference type="Proteomes" id="UP000238479"/>
    </source>
</evidence>
<evidence type="ECO:0000256" key="6">
    <source>
        <dbReference type="ARBA" id="ARBA00023242"/>
    </source>
</evidence>
<evidence type="ECO:0000256" key="2">
    <source>
        <dbReference type="ARBA" id="ARBA00005954"/>
    </source>
</evidence>
<reference evidence="9 10" key="1">
    <citation type="journal article" date="2018" name="Nat. Genet.">
        <title>The Rosa genome provides new insights in the design of modern roses.</title>
        <authorList>
            <person name="Bendahmane M."/>
        </authorList>
    </citation>
    <scope>NUCLEOTIDE SEQUENCE [LARGE SCALE GENOMIC DNA]</scope>
    <source>
        <strain evidence="10">cv. Old Blush</strain>
    </source>
</reference>
<dbReference type="EMBL" id="PDCK01000042">
    <property type="protein sequence ID" value="PRQ38132.1"/>
    <property type="molecule type" value="Genomic_DNA"/>
</dbReference>
<sequence length="107" mass="12125">MYNGIGLQTPRGSGTNGNIQTNKFFIRSKTGKVAENSRGFEGDQGMAGVTKKANRDILEHDRKRQIELKLVVLEENLSDQGFTEAEIGERRWPRLGGLWKLLPRLRK</sequence>
<dbReference type="PANTHER" id="PTHR36562">
    <property type="entry name" value="SERINE/ARGININE REPETITIVE MATRIX 2"/>
    <property type="match status" value="1"/>
</dbReference>
<comment type="similarity">
    <text evidence="2">Belongs to the CWC21 family.</text>
</comment>
<dbReference type="CDD" id="cd21372">
    <property type="entry name" value="cwf21_CWC21-like"/>
    <property type="match status" value="1"/>
</dbReference>
<dbReference type="GO" id="GO:0006397">
    <property type="term" value="P:mRNA processing"/>
    <property type="evidence" value="ECO:0007669"/>
    <property type="project" value="UniProtKB-KW"/>
</dbReference>
<dbReference type="PANTHER" id="PTHR36562:SF5">
    <property type="entry name" value="SERINE_ARGININE REPETITIVE MATRIX 2"/>
    <property type="match status" value="1"/>
</dbReference>
<comment type="caution">
    <text evidence="9">The sequence shown here is derived from an EMBL/GenBank/DDBJ whole genome shotgun (WGS) entry which is preliminary data.</text>
</comment>
<dbReference type="Pfam" id="PF08312">
    <property type="entry name" value="cwf21"/>
    <property type="match status" value="1"/>
</dbReference>
<dbReference type="STRING" id="74649.A0A2P6QVB3"/>
<evidence type="ECO:0000259" key="8">
    <source>
        <dbReference type="Pfam" id="PF08312"/>
    </source>
</evidence>
<keyword evidence="4" id="KW-0747">Spliceosome</keyword>
<keyword evidence="5" id="KW-0508">mRNA splicing</keyword>
<dbReference type="GO" id="GO:0005681">
    <property type="term" value="C:spliceosomal complex"/>
    <property type="evidence" value="ECO:0007669"/>
    <property type="project" value="UniProtKB-KW"/>
</dbReference>
<keyword evidence="6" id="KW-0539">Nucleus</keyword>
<feature type="region of interest" description="Disordered" evidence="7">
    <location>
        <begin position="1"/>
        <end position="21"/>
    </location>
</feature>